<protein>
    <submittedName>
        <fullName evidence="2">Uncharacterized protein</fullName>
    </submittedName>
</protein>
<evidence type="ECO:0000256" key="1">
    <source>
        <dbReference type="SAM" id="MobiDB-lite"/>
    </source>
</evidence>
<sequence>MFVTKTGKDEKAEAKAESKVTRNTGHTFPRPLFADKAS</sequence>
<accession>A0A1L8CQI9</accession>
<evidence type="ECO:0000313" key="3">
    <source>
        <dbReference type="Proteomes" id="UP000231632"/>
    </source>
</evidence>
<dbReference type="AlphaFoldDB" id="A0A1L8CQI9"/>
<comment type="caution">
    <text evidence="2">The sequence shown here is derived from an EMBL/GenBank/DDBJ whole genome shotgun (WGS) entry which is preliminary data.</text>
</comment>
<dbReference type="STRING" id="1921010.MMIC_P2133"/>
<keyword evidence="3" id="KW-1185">Reference proteome</keyword>
<name>A0A1L8CQI9_9PROT</name>
<dbReference type="EMBL" id="BDFD01000022">
    <property type="protein sequence ID" value="GAV21153.1"/>
    <property type="molecule type" value="Genomic_DNA"/>
</dbReference>
<feature type="compositionally biased region" description="Basic and acidic residues" evidence="1">
    <location>
        <begin position="1"/>
        <end position="20"/>
    </location>
</feature>
<dbReference type="Proteomes" id="UP000231632">
    <property type="component" value="Unassembled WGS sequence"/>
</dbReference>
<reference evidence="2 3" key="1">
    <citation type="journal article" date="2017" name="Arch. Microbiol.">
        <title>Mariprofundus micogutta sp. nov., a novel iron-oxidizing zetaproteobacterium isolated from a deep-sea hydrothermal field at the Bayonnaise knoll of the Izu-Ogasawara arc, and a description of Mariprofundales ord. nov. and Zetaproteobacteria classis nov.</title>
        <authorList>
            <person name="Makita H."/>
            <person name="Tanaka E."/>
            <person name="Mitsunobu S."/>
            <person name="Miyazaki M."/>
            <person name="Nunoura T."/>
            <person name="Uematsu K."/>
            <person name="Takaki Y."/>
            <person name="Nishi S."/>
            <person name="Shimamura S."/>
            <person name="Takai K."/>
        </authorList>
    </citation>
    <scope>NUCLEOTIDE SEQUENCE [LARGE SCALE GENOMIC DNA]</scope>
    <source>
        <strain evidence="2 3">ET2</strain>
    </source>
</reference>
<organism evidence="2 3">
    <name type="scientific">Mariprofundus micogutta</name>
    <dbReference type="NCBI Taxonomy" id="1921010"/>
    <lineage>
        <taxon>Bacteria</taxon>
        <taxon>Pseudomonadati</taxon>
        <taxon>Pseudomonadota</taxon>
        <taxon>Candidatius Mariprofundia</taxon>
        <taxon>Mariprofundales</taxon>
        <taxon>Mariprofundaceae</taxon>
        <taxon>Mariprofundus</taxon>
    </lineage>
</organism>
<feature type="region of interest" description="Disordered" evidence="1">
    <location>
        <begin position="1"/>
        <end position="38"/>
    </location>
</feature>
<proteinExistence type="predicted"/>
<gene>
    <name evidence="2" type="ORF">MMIC_P2133</name>
</gene>
<evidence type="ECO:0000313" key="2">
    <source>
        <dbReference type="EMBL" id="GAV21153.1"/>
    </source>
</evidence>